<evidence type="ECO:0000313" key="2">
    <source>
        <dbReference type="Proteomes" id="UP000249645"/>
    </source>
</evidence>
<proteinExistence type="predicted"/>
<dbReference type="AlphaFoldDB" id="A0A2W5FDN1"/>
<reference evidence="1 2" key="1">
    <citation type="submission" date="2017-11" db="EMBL/GenBank/DDBJ databases">
        <title>Infants hospitalized years apart are colonized by the same room-sourced microbial strains.</title>
        <authorList>
            <person name="Brooks B."/>
            <person name="Olm M.R."/>
            <person name="Firek B.A."/>
            <person name="Baker R."/>
            <person name="Thomas B.C."/>
            <person name="Morowitz M.J."/>
            <person name="Banfield J.F."/>
        </authorList>
    </citation>
    <scope>NUCLEOTIDE SEQUENCE [LARGE SCALE GENOMIC DNA]</scope>
    <source>
        <strain evidence="1">S2_009_000_R2_76</strain>
    </source>
</reference>
<accession>A0A2W5FDN1</accession>
<protein>
    <submittedName>
        <fullName evidence="1">Carbon-nitrogen hydrolase</fullName>
    </submittedName>
</protein>
<comment type="caution">
    <text evidence="1">The sequence shown here is derived from an EMBL/GenBank/DDBJ whole genome shotgun (WGS) entry which is preliminary data.</text>
</comment>
<dbReference type="Proteomes" id="UP000249645">
    <property type="component" value="Unassembled WGS sequence"/>
</dbReference>
<organism evidence="1 2">
    <name type="scientific">Pseudopedobacter saltans</name>
    <dbReference type="NCBI Taxonomy" id="151895"/>
    <lineage>
        <taxon>Bacteria</taxon>
        <taxon>Pseudomonadati</taxon>
        <taxon>Bacteroidota</taxon>
        <taxon>Sphingobacteriia</taxon>
        <taxon>Sphingobacteriales</taxon>
        <taxon>Sphingobacteriaceae</taxon>
        <taxon>Pseudopedobacter</taxon>
    </lineage>
</organism>
<feature type="non-terminal residue" evidence="1">
    <location>
        <position position="74"/>
    </location>
</feature>
<dbReference type="Gene3D" id="3.40.630.30">
    <property type="match status" value="1"/>
</dbReference>
<dbReference type="EMBL" id="QFOI01000022">
    <property type="protein sequence ID" value="PZP51757.1"/>
    <property type="molecule type" value="Genomic_DNA"/>
</dbReference>
<sequence>MQVTLEPLSIQRYEELKNAMIDAYDGIGSVWEKNKIERLLNIFPEGQLCILVDDKVAAVALSIIVQYDLFGNNH</sequence>
<evidence type="ECO:0000313" key="1">
    <source>
        <dbReference type="EMBL" id="PZP51757.1"/>
    </source>
</evidence>
<name>A0A2W5FDN1_9SPHI</name>
<keyword evidence="1" id="KW-0378">Hydrolase</keyword>
<gene>
    <name evidence="1" type="ORF">DI598_02510</name>
</gene>
<dbReference type="GO" id="GO:0016787">
    <property type="term" value="F:hydrolase activity"/>
    <property type="evidence" value="ECO:0007669"/>
    <property type="project" value="UniProtKB-KW"/>
</dbReference>